<dbReference type="eggNOG" id="COG0733">
    <property type="taxonomic scope" value="Bacteria"/>
</dbReference>
<feature type="transmembrane region" description="Helical" evidence="7">
    <location>
        <begin position="21"/>
        <end position="38"/>
    </location>
</feature>
<dbReference type="PANTHER" id="PTHR42948:SF1">
    <property type="entry name" value="TRANSPORTER"/>
    <property type="match status" value="1"/>
</dbReference>
<keyword evidence="4 7" id="KW-1133">Transmembrane helix</keyword>
<evidence type="ECO:0000313" key="9">
    <source>
        <dbReference type="Proteomes" id="UP000009315"/>
    </source>
</evidence>
<gene>
    <name evidence="8" type="ORF">DESHY_160131</name>
</gene>
<dbReference type="AlphaFoldDB" id="K8DYL7"/>
<dbReference type="STRING" id="1121428.DESHY_160131"/>
<keyword evidence="2 6" id="KW-0813">Transport</keyword>
<dbReference type="Proteomes" id="UP000009315">
    <property type="component" value="Unassembled WGS sequence"/>
</dbReference>
<accession>K8DYL7</accession>
<evidence type="ECO:0000256" key="4">
    <source>
        <dbReference type="ARBA" id="ARBA00022989"/>
    </source>
</evidence>
<dbReference type="Pfam" id="PF00209">
    <property type="entry name" value="SNF"/>
    <property type="match status" value="1"/>
</dbReference>
<dbReference type="RefSeq" id="WP_008411177.1">
    <property type="nucleotide sequence ID" value="NZ_CAOS01000008.1"/>
</dbReference>
<feature type="transmembrane region" description="Helical" evidence="7">
    <location>
        <begin position="95"/>
        <end position="115"/>
    </location>
</feature>
<evidence type="ECO:0000313" key="8">
    <source>
        <dbReference type="EMBL" id="CCO08007.1"/>
    </source>
</evidence>
<evidence type="ECO:0000256" key="2">
    <source>
        <dbReference type="ARBA" id="ARBA00022448"/>
    </source>
</evidence>
<sequence length="126" mass="13245">MAQTDLMKSQLSAREGFGSTLGVIAATLGSAVGLGNIWKFPYITGENGGAAFILIYLLCVGLIGLPVMISEFIIGRRSNAAAVGAFKKLAPATPWFLTGISGVLVAFLSATTPRWPAGYTPIFLRH</sequence>
<dbReference type="PANTHER" id="PTHR42948">
    <property type="entry name" value="TRANSPORTER"/>
    <property type="match status" value="1"/>
</dbReference>
<protein>
    <recommendedName>
        <fullName evidence="6">Transporter</fullName>
    </recommendedName>
</protein>
<feature type="transmembrane region" description="Helical" evidence="7">
    <location>
        <begin position="50"/>
        <end position="74"/>
    </location>
</feature>
<dbReference type="InterPro" id="IPR000175">
    <property type="entry name" value="Na/ntran_symport"/>
</dbReference>
<dbReference type="PRINTS" id="PR00176">
    <property type="entry name" value="NANEUSMPORT"/>
</dbReference>
<dbReference type="PROSITE" id="PS50267">
    <property type="entry name" value="NA_NEUROTRAN_SYMP_3"/>
    <property type="match status" value="1"/>
</dbReference>
<evidence type="ECO:0000256" key="6">
    <source>
        <dbReference type="RuleBase" id="RU003732"/>
    </source>
</evidence>
<comment type="subcellular location">
    <subcellularLocation>
        <location evidence="1">Membrane</location>
        <topology evidence="1">Multi-pass membrane protein</topology>
    </subcellularLocation>
</comment>
<proteinExistence type="inferred from homology"/>
<dbReference type="EMBL" id="CAOS01000008">
    <property type="protein sequence ID" value="CCO08007.1"/>
    <property type="molecule type" value="Genomic_DNA"/>
</dbReference>
<dbReference type="PROSITE" id="PS00610">
    <property type="entry name" value="NA_NEUROTRAN_SYMP_1"/>
    <property type="match status" value="1"/>
</dbReference>
<keyword evidence="6" id="KW-0769">Symport</keyword>
<evidence type="ECO:0000256" key="1">
    <source>
        <dbReference type="ARBA" id="ARBA00004141"/>
    </source>
</evidence>
<organism evidence="8 9">
    <name type="scientific">Desulforamulus hydrothermalis Lam5 = DSM 18033</name>
    <dbReference type="NCBI Taxonomy" id="1121428"/>
    <lineage>
        <taxon>Bacteria</taxon>
        <taxon>Bacillati</taxon>
        <taxon>Bacillota</taxon>
        <taxon>Clostridia</taxon>
        <taxon>Eubacteriales</taxon>
        <taxon>Peptococcaceae</taxon>
        <taxon>Desulforamulus</taxon>
    </lineage>
</organism>
<name>K8DYL7_9FIRM</name>
<keyword evidence="3 6" id="KW-0812">Transmembrane</keyword>
<evidence type="ECO:0000256" key="3">
    <source>
        <dbReference type="ARBA" id="ARBA00022692"/>
    </source>
</evidence>
<comment type="similarity">
    <text evidence="6">Belongs to the sodium:neurotransmitter symporter (SNF) (TC 2.A.22) family.</text>
</comment>
<dbReference type="InterPro" id="IPR037272">
    <property type="entry name" value="SNS_sf"/>
</dbReference>
<keyword evidence="5 7" id="KW-0472">Membrane</keyword>
<keyword evidence="9" id="KW-1185">Reference proteome</keyword>
<evidence type="ECO:0000256" key="7">
    <source>
        <dbReference type="SAM" id="Phobius"/>
    </source>
</evidence>
<dbReference type="SUPFAM" id="SSF161070">
    <property type="entry name" value="SNF-like"/>
    <property type="match status" value="1"/>
</dbReference>
<comment type="caution">
    <text evidence="8">The sequence shown here is derived from an EMBL/GenBank/DDBJ whole genome shotgun (WGS) entry which is preliminary data.</text>
</comment>
<reference evidence="8 9" key="1">
    <citation type="journal article" date="2013" name="Genome Announc.">
        <title>Genome Sequence of the Sulfate-Reducing Bacterium Desulfotomaculum hydrothermale Lam5(T).</title>
        <authorList>
            <person name="Amin O."/>
            <person name="Fardeau M.L."/>
            <person name="Valette O."/>
            <person name="Hirschler-Rea A."/>
            <person name="Barbe V."/>
            <person name="Medigue C."/>
            <person name="Vacherie B."/>
            <person name="Ollivier B."/>
            <person name="Bertin P.N."/>
            <person name="Dolla A."/>
        </authorList>
    </citation>
    <scope>NUCLEOTIDE SEQUENCE [LARGE SCALE GENOMIC DNA]</scope>
    <source>
        <strain evidence="9">Lam5 / DSM 18033</strain>
    </source>
</reference>
<dbReference type="GO" id="GO:0016020">
    <property type="term" value="C:membrane"/>
    <property type="evidence" value="ECO:0007669"/>
    <property type="project" value="UniProtKB-SubCell"/>
</dbReference>
<evidence type="ECO:0000256" key="5">
    <source>
        <dbReference type="ARBA" id="ARBA00023136"/>
    </source>
</evidence>
<dbReference type="GO" id="GO:0015293">
    <property type="term" value="F:symporter activity"/>
    <property type="evidence" value="ECO:0007669"/>
    <property type="project" value="UniProtKB-KW"/>
</dbReference>